<dbReference type="Proteomes" id="UP001386955">
    <property type="component" value="Unassembled WGS sequence"/>
</dbReference>
<keyword evidence="1" id="KW-0812">Transmembrane</keyword>
<feature type="transmembrane region" description="Helical" evidence="1">
    <location>
        <begin position="40"/>
        <end position="65"/>
    </location>
</feature>
<proteinExistence type="predicted"/>
<keyword evidence="1" id="KW-0472">Membrane</keyword>
<evidence type="ECO:0000313" key="3">
    <source>
        <dbReference type="Proteomes" id="UP001386955"/>
    </source>
</evidence>
<reference evidence="2 3" key="1">
    <citation type="submission" date="2024-01" db="EMBL/GenBank/DDBJ databases">
        <title>The genomes of 5 underutilized Papilionoideae crops provide insights into root nodulation and disease resistanc.</title>
        <authorList>
            <person name="Jiang F."/>
        </authorList>
    </citation>
    <scope>NUCLEOTIDE SEQUENCE [LARGE SCALE GENOMIC DNA]</scope>
    <source>
        <strain evidence="2">DUOXIRENSHENG_FW03</strain>
        <tissue evidence="2">Leaves</tissue>
    </source>
</reference>
<accession>A0AAN9S851</accession>
<evidence type="ECO:0000256" key="1">
    <source>
        <dbReference type="SAM" id="Phobius"/>
    </source>
</evidence>
<dbReference type="EMBL" id="JAYMYS010000005">
    <property type="protein sequence ID" value="KAK7391067.1"/>
    <property type="molecule type" value="Genomic_DNA"/>
</dbReference>
<keyword evidence="1" id="KW-1133">Transmembrane helix</keyword>
<protein>
    <submittedName>
        <fullName evidence="2">Uncharacterized protein</fullName>
    </submittedName>
</protein>
<dbReference type="AlphaFoldDB" id="A0AAN9S851"/>
<gene>
    <name evidence="2" type="ORF">VNO78_19398</name>
</gene>
<sequence>MLNLVDSFSGRWVRMVFSGRWGLLLYEAHLVVYMIGLRELLGLLGGMAWGILYSLLLVDVLAHLLHGSLDYGLSQQECSSKFVY</sequence>
<comment type="caution">
    <text evidence="2">The sequence shown here is derived from an EMBL/GenBank/DDBJ whole genome shotgun (WGS) entry which is preliminary data.</text>
</comment>
<keyword evidence="3" id="KW-1185">Reference proteome</keyword>
<name>A0AAN9S851_PSOTE</name>
<feature type="transmembrane region" description="Helical" evidence="1">
    <location>
        <begin position="12"/>
        <end position="33"/>
    </location>
</feature>
<organism evidence="2 3">
    <name type="scientific">Psophocarpus tetragonolobus</name>
    <name type="common">Winged bean</name>
    <name type="synonym">Dolichos tetragonolobus</name>
    <dbReference type="NCBI Taxonomy" id="3891"/>
    <lineage>
        <taxon>Eukaryota</taxon>
        <taxon>Viridiplantae</taxon>
        <taxon>Streptophyta</taxon>
        <taxon>Embryophyta</taxon>
        <taxon>Tracheophyta</taxon>
        <taxon>Spermatophyta</taxon>
        <taxon>Magnoliopsida</taxon>
        <taxon>eudicotyledons</taxon>
        <taxon>Gunneridae</taxon>
        <taxon>Pentapetalae</taxon>
        <taxon>rosids</taxon>
        <taxon>fabids</taxon>
        <taxon>Fabales</taxon>
        <taxon>Fabaceae</taxon>
        <taxon>Papilionoideae</taxon>
        <taxon>50 kb inversion clade</taxon>
        <taxon>NPAAA clade</taxon>
        <taxon>indigoferoid/millettioid clade</taxon>
        <taxon>Phaseoleae</taxon>
        <taxon>Psophocarpus</taxon>
    </lineage>
</organism>
<evidence type="ECO:0000313" key="2">
    <source>
        <dbReference type="EMBL" id="KAK7391067.1"/>
    </source>
</evidence>